<dbReference type="PANTHER" id="PTHR37524">
    <property type="entry name" value="RIBOSOMAL RNA LARGE SUBUNIT METHYLTRANSFERASE M"/>
    <property type="match status" value="1"/>
</dbReference>
<dbReference type="Gene3D" id="3.40.50.150">
    <property type="entry name" value="Vaccinia Virus protein VP39"/>
    <property type="match status" value="1"/>
</dbReference>
<feature type="domain" description="Ribosomal RNA methyltransferase FtsJ" evidence="2">
    <location>
        <begin position="220"/>
        <end position="392"/>
    </location>
</feature>
<dbReference type="GO" id="GO:0032259">
    <property type="term" value="P:methylation"/>
    <property type="evidence" value="ECO:0007669"/>
    <property type="project" value="InterPro"/>
</dbReference>
<dbReference type="CDD" id="cd02440">
    <property type="entry name" value="AdoMet_MTases"/>
    <property type="match status" value="1"/>
</dbReference>
<evidence type="ECO:0000256" key="1">
    <source>
        <dbReference type="SAM" id="MobiDB-lite"/>
    </source>
</evidence>
<protein>
    <recommendedName>
        <fullName evidence="2">Ribosomal RNA methyltransferase FtsJ domain-containing protein</fullName>
    </recommendedName>
</protein>
<dbReference type="PANTHER" id="PTHR37524:SF2">
    <property type="entry name" value="RIBOSOMAL RNA METHYLTRANSFERASE FTSJ DOMAIN-CONTAINING PROTEIN"/>
    <property type="match status" value="1"/>
</dbReference>
<accession>A0A7S0CX30</accession>
<dbReference type="InterPro" id="IPR002877">
    <property type="entry name" value="RNA_MeTrfase_FtsJ_dom"/>
</dbReference>
<dbReference type="SUPFAM" id="SSF53335">
    <property type="entry name" value="S-adenosyl-L-methionine-dependent methyltransferases"/>
    <property type="match status" value="1"/>
</dbReference>
<name>A0A7S0CX30_9EUKA</name>
<gene>
    <name evidence="3" type="ORF">LAMO00422_LOCUS4146</name>
</gene>
<sequence>MSSSAPVSTKKAKKKRNRKNEEKKMVGNKAPCLRSRKNNENRKIVLNPPERFRPQLILQISTREKERLENHFRNREDLTALGAHVIPTPKEPHLIFLKTSNPTELAKRFKTYFFAARHVRGMFQVENSTVNLPDLKSLLKLESKEGEKKVFKVQVFPNAILQEVLGLLPKDSTHPKKYSHVLHVVQAYWRYHIGVSSGKSTLSKWRVDETPPPPPSLTISRAYFKIAEVISDPANGPFYVKSPENLQKSPKSLGESPRAIDIGASPGGWSSFLASRGFRVLAVDPGELKLSVKIHPFHSNVQHVAKRVLDSKSEMKEQGPFEFIVCDINIPPEESCKKMLEVASLGVLKPGAKLVLTLKMITRQIKSFPKVREAALKLLEHSFKIWKSYHLFSNSHREWTVLGILR</sequence>
<dbReference type="InterPro" id="IPR029063">
    <property type="entry name" value="SAM-dependent_MTases_sf"/>
</dbReference>
<dbReference type="GO" id="GO:0008168">
    <property type="term" value="F:methyltransferase activity"/>
    <property type="evidence" value="ECO:0007669"/>
    <property type="project" value="InterPro"/>
</dbReference>
<proteinExistence type="predicted"/>
<dbReference type="Pfam" id="PF01728">
    <property type="entry name" value="FtsJ"/>
    <property type="match status" value="1"/>
</dbReference>
<feature type="region of interest" description="Disordered" evidence="1">
    <location>
        <begin position="1"/>
        <end position="35"/>
    </location>
</feature>
<reference evidence="3" key="1">
    <citation type="submission" date="2021-01" db="EMBL/GenBank/DDBJ databases">
        <authorList>
            <person name="Corre E."/>
            <person name="Pelletier E."/>
            <person name="Niang G."/>
            <person name="Scheremetjew M."/>
            <person name="Finn R."/>
            <person name="Kale V."/>
            <person name="Holt S."/>
            <person name="Cochrane G."/>
            <person name="Meng A."/>
            <person name="Brown T."/>
            <person name="Cohen L."/>
        </authorList>
    </citation>
    <scope>NUCLEOTIDE SEQUENCE</scope>
    <source>
        <strain evidence="3">CCMP2058</strain>
    </source>
</reference>
<dbReference type="EMBL" id="HBEM01005908">
    <property type="protein sequence ID" value="CAD8436754.1"/>
    <property type="molecule type" value="Transcribed_RNA"/>
</dbReference>
<evidence type="ECO:0000313" key="3">
    <source>
        <dbReference type="EMBL" id="CAD8436754.1"/>
    </source>
</evidence>
<evidence type="ECO:0000259" key="2">
    <source>
        <dbReference type="Pfam" id="PF01728"/>
    </source>
</evidence>
<dbReference type="AlphaFoldDB" id="A0A7S0CX30"/>
<organism evidence="3">
    <name type="scientific">Amorphochlora amoebiformis</name>
    <dbReference type="NCBI Taxonomy" id="1561963"/>
    <lineage>
        <taxon>Eukaryota</taxon>
        <taxon>Sar</taxon>
        <taxon>Rhizaria</taxon>
        <taxon>Cercozoa</taxon>
        <taxon>Chlorarachniophyceae</taxon>
        <taxon>Amorphochlora</taxon>
    </lineage>
</organism>